<sequence>MLVPLVSILFFRILSPPPTPREAAVGPGVCAYTSRVRKKGASIFITLTIIYRSKRNGERNGDLGWLAG</sequence>
<dbReference type="AlphaFoldDB" id="A0A2M3ZXV2"/>
<feature type="signal peptide" evidence="1">
    <location>
        <begin position="1"/>
        <end position="23"/>
    </location>
</feature>
<evidence type="ECO:0000313" key="2">
    <source>
        <dbReference type="EMBL" id="MBW33290.1"/>
    </source>
</evidence>
<feature type="chain" id="PRO_5014714328" evidence="1">
    <location>
        <begin position="24"/>
        <end position="68"/>
    </location>
</feature>
<organism evidence="2">
    <name type="scientific">Anopheles braziliensis</name>
    <dbReference type="NCBI Taxonomy" id="58242"/>
    <lineage>
        <taxon>Eukaryota</taxon>
        <taxon>Metazoa</taxon>
        <taxon>Ecdysozoa</taxon>
        <taxon>Arthropoda</taxon>
        <taxon>Hexapoda</taxon>
        <taxon>Insecta</taxon>
        <taxon>Pterygota</taxon>
        <taxon>Neoptera</taxon>
        <taxon>Endopterygota</taxon>
        <taxon>Diptera</taxon>
        <taxon>Nematocera</taxon>
        <taxon>Culicoidea</taxon>
        <taxon>Culicidae</taxon>
        <taxon>Anophelinae</taxon>
        <taxon>Anopheles</taxon>
    </lineage>
</organism>
<reference evidence="2" key="1">
    <citation type="submission" date="2018-01" db="EMBL/GenBank/DDBJ databases">
        <title>An insight into the sialome of Amazonian anophelines.</title>
        <authorList>
            <person name="Ribeiro J.M."/>
            <person name="Scarpassa V."/>
            <person name="Calvo E."/>
        </authorList>
    </citation>
    <scope>NUCLEOTIDE SEQUENCE</scope>
    <source>
        <tissue evidence="2">Salivary glands</tissue>
    </source>
</reference>
<keyword evidence="1" id="KW-0732">Signal</keyword>
<evidence type="ECO:0000256" key="1">
    <source>
        <dbReference type="SAM" id="SignalP"/>
    </source>
</evidence>
<name>A0A2M3ZXV2_9DIPT</name>
<proteinExistence type="predicted"/>
<accession>A0A2M3ZXV2</accession>
<dbReference type="EMBL" id="GGFM01012539">
    <property type="protein sequence ID" value="MBW33290.1"/>
    <property type="molecule type" value="Transcribed_RNA"/>
</dbReference>
<protein>
    <submittedName>
        <fullName evidence="2">Putative secreted peptide</fullName>
    </submittedName>
</protein>